<organism evidence="1 2">
    <name type="scientific">Aspergillus ruber (strain CBS 135680)</name>
    <dbReference type="NCBI Taxonomy" id="1388766"/>
    <lineage>
        <taxon>Eukaryota</taxon>
        <taxon>Fungi</taxon>
        <taxon>Dikarya</taxon>
        <taxon>Ascomycota</taxon>
        <taxon>Pezizomycotina</taxon>
        <taxon>Eurotiomycetes</taxon>
        <taxon>Eurotiomycetidae</taxon>
        <taxon>Eurotiales</taxon>
        <taxon>Aspergillaceae</taxon>
        <taxon>Aspergillus</taxon>
        <taxon>Aspergillus subgen. Aspergillus</taxon>
    </lineage>
</organism>
<evidence type="ECO:0000313" key="1">
    <source>
        <dbReference type="EMBL" id="EYE89958.1"/>
    </source>
</evidence>
<protein>
    <recommendedName>
        <fullName evidence="3">Transcription factor domain-containing protein</fullName>
    </recommendedName>
</protein>
<dbReference type="AlphaFoldDB" id="A0A017RYV0"/>
<dbReference type="RefSeq" id="XP_040633648.1">
    <property type="nucleotide sequence ID" value="XM_040785631.1"/>
</dbReference>
<name>A0A017RYV0_ASPRC</name>
<evidence type="ECO:0000313" key="2">
    <source>
        <dbReference type="Proteomes" id="UP000019804"/>
    </source>
</evidence>
<dbReference type="GeneID" id="63700755"/>
<gene>
    <name evidence="1" type="ORF">EURHEDRAFT_489962</name>
</gene>
<dbReference type="STRING" id="1388766.A0A017RYV0"/>
<dbReference type="Proteomes" id="UP000019804">
    <property type="component" value="Unassembled WGS sequence"/>
</dbReference>
<proteinExistence type="predicted"/>
<sequence length="472" mass="53320">MSSDNPSLPSLQPNSASPILVAPGNLDVGSILSEAVARIQELKGFHNTNMDVFVTEGISIPPGLARTWIHNYFTYMPAELFLSLVDRKLIEMIPDLLHMRHIKLDACMLLVYYAILYHGCFLPGKRSYGSPDKKYARQLYICCLRTIHIWQREATGTVTDFIAAIYMTRTSAECFDFDLSWEMHKLACEYAQGLQMHSLDDKHNLLTVGSANPDDDRKGMWELIQMDLFYRLIYNKPAAFSLDLAGWRVNLPWLTLDTFPDKEAAVPTMKFIVSSRLTFVLIAFFQMFDKLETGSVALEAIEPLCQEIEDLMEEWGIEDWIRSFRHDEVYTWILTDLALTGYTCIIFMLRKVTLGSDSPKSLSLDANIPQTDLARKASRQILGLIHYMLHGANLPKPEALSSILGTHRAYVAYAYLATSVIDSPTPGTMAEDMELLERVTRSVEMVALEENDFVPFARALKYVNAGAGGMHS</sequence>
<dbReference type="CDD" id="cd12148">
    <property type="entry name" value="fungal_TF_MHR"/>
    <property type="match status" value="1"/>
</dbReference>
<dbReference type="OrthoDB" id="39175at2759"/>
<reference evidence="2" key="1">
    <citation type="journal article" date="2014" name="Nat. Commun.">
        <title>Genomic adaptations of the halophilic Dead Sea filamentous fungus Eurotium rubrum.</title>
        <authorList>
            <person name="Kis-Papo T."/>
            <person name="Weig A.R."/>
            <person name="Riley R."/>
            <person name="Persoh D."/>
            <person name="Salamov A."/>
            <person name="Sun H."/>
            <person name="Lipzen A."/>
            <person name="Wasser S.P."/>
            <person name="Rambold G."/>
            <person name="Grigoriev I.V."/>
            <person name="Nevo E."/>
        </authorList>
    </citation>
    <scope>NUCLEOTIDE SEQUENCE [LARGE SCALE GENOMIC DNA]</scope>
    <source>
        <strain evidence="2">CBS 135680</strain>
    </source>
</reference>
<evidence type="ECO:0008006" key="3">
    <source>
        <dbReference type="Google" id="ProtNLM"/>
    </source>
</evidence>
<accession>A0A017RYV0</accession>
<keyword evidence="2" id="KW-1185">Reference proteome</keyword>
<dbReference type="EMBL" id="KK088488">
    <property type="protein sequence ID" value="EYE89958.1"/>
    <property type="molecule type" value="Genomic_DNA"/>
</dbReference>
<dbReference type="HOGENOM" id="CLU_026661_1_0_1"/>